<protein>
    <submittedName>
        <fullName evidence="1">Uncharacterized protein</fullName>
    </submittedName>
</protein>
<accession>A0A6J4R4A9</accession>
<evidence type="ECO:0000313" key="1">
    <source>
        <dbReference type="EMBL" id="CAA9463839.1"/>
    </source>
</evidence>
<dbReference type="EMBL" id="CADCVK010000008">
    <property type="protein sequence ID" value="CAA9463839.1"/>
    <property type="molecule type" value="Genomic_DNA"/>
</dbReference>
<sequence>AADPARERRPAHAPLLRGDRSAGKRLAERQGVFYLRLYI</sequence>
<name>A0A6J4R4A9_9ACTN</name>
<reference evidence="1" key="1">
    <citation type="submission" date="2020-02" db="EMBL/GenBank/DDBJ databases">
        <authorList>
            <person name="Meier V. D."/>
        </authorList>
    </citation>
    <scope>NUCLEOTIDE SEQUENCE</scope>
    <source>
        <strain evidence="1">AVDCRST_MAG12</strain>
    </source>
</reference>
<proteinExistence type="predicted"/>
<organism evidence="1">
    <name type="scientific">uncultured Rubrobacteraceae bacterium</name>
    <dbReference type="NCBI Taxonomy" id="349277"/>
    <lineage>
        <taxon>Bacteria</taxon>
        <taxon>Bacillati</taxon>
        <taxon>Actinomycetota</taxon>
        <taxon>Rubrobacteria</taxon>
        <taxon>Rubrobacterales</taxon>
        <taxon>Rubrobacteraceae</taxon>
        <taxon>environmental samples</taxon>
    </lineage>
</organism>
<feature type="non-terminal residue" evidence="1">
    <location>
        <position position="39"/>
    </location>
</feature>
<feature type="non-terminal residue" evidence="1">
    <location>
        <position position="1"/>
    </location>
</feature>
<dbReference type="AlphaFoldDB" id="A0A6J4R4A9"/>
<gene>
    <name evidence="1" type="ORF">AVDCRST_MAG12-68</name>
</gene>